<dbReference type="PROSITE" id="PS00105">
    <property type="entry name" value="AA_TRANSFER_CLASS_1"/>
    <property type="match status" value="1"/>
</dbReference>
<dbReference type="AlphaFoldDB" id="A0A0X8FBB8"/>
<evidence type="ECO:0000256" key="6">
    <source>
        <dbReference type="RuleBase" id="RU000481"/>
    </source>
</evidence>
<dbReference type="GO" id="GO:0030170">
    <property type="term" value="F:pyridoxal phosphate binding"/>
    <property type="evidence" value="ECO:0007669"/>
    <property type="project" value="InterPro"/>
</dbReference>
<dbReference type="CDD" id="cd00609">
    <property type="entry name" value="AAT_like"/>
    <property type="match status" value="1"/>
</dbReference>
<evidence type="ECO:0000256" key="2">
    <source>
        <dbReference type="ARBA" id="ARBA00007441"/>
    </source>
</evidence>
<gene>
    <name evidence="8" type="ORF">AWM72_05265</name>
    <name evidence="9" type="ORF">CYJ28_04500</name>
</gene>
<reference evidence="8 10" key="1">
    <citation type="journal article" date="2016" name="Genome Announc.">
        <title>Complete Genome Sequences of Aerococcus christensenii CCUG 28831T, Aerococcus sanguinicola CCUG 43001T, Aerococcus urinae CCUG 36881T, Aerococcus urinaeequi CCUG 28094T, Aerococcus urinaehominis CCUG 42038 BT, and Aerococcus viridans CCUG 4311T.</title>
        <authorList>
            <person name="Carkaci D."/>
            <person name="Dargis R."/>
            <person name="Nielsen X.C."/>
            <person name="Skovgaard O."/>
            <person name="Fuursted K."/>
            <person name="Christensen J.J."/>
        </authorList>
    </citation>
    <scope>NUCLEOTIDE SEQUENCE [LARGE SCALE GENOMIC DNA]</scope>
    <source>
        <strain evidence="8 10">CCUG43001</strain>
    </source>
</reference>
<dbReference type="PANTHER" id="PTHR46383">
    <property type="entry name" value="ASPARTATE AMINOTRANSFERASE"/>
    <property type="match status" value="1"/>
</dbReference>
<dbReference type="EC" id="2.6.1.-" evidence="6"/>
<reference evidence="9 11" key="3">
    <citation type="submission" date="2017-12" db="EMBL/GenBank/DDBJ databases">
        <title>Phylogenetic diversity of female urinary microbiome.</title>
        <authorList>
            <person name="Thomas-White K."/>
            <person name="Wolfe A.J."/>
        </authorList>
    </citation>
    <scope>NUCLEOTIDE SEQUENCE [LARGE SCALE GENOMIC DNA]</scope>
    <source>
        <strain evidence="9 11">UMB0139</strain>
    </source>
</reference>
<dbReference type="InterPro" id="IPR015424">
    <property type="entry name" value="PyrdxlP-dep_Trfase"/>
</dbReference>
<dbReference type="InterPro" id="IPR050596">
    <property type="entry name" value="AspAT/PAT-like"/>
</dbReference>
<evidence type="ECO:0000256" key="4">
    <source>
        <dbReference type="ARBA" id="ARBA00022679"/>
    </source>
</evidence>
<evidence type="ECO:0000256" key="3">
    <source>
        <dbReference type="ARBA" id="ARBA00022576"/>
    </source>
</evidence>
<dbReference type="EMBL" id="CP014160">
    <property type="protein sequence ID" value="AMB94205.1"/>
    <property type="molecule type" value="Genomic_DNA"/>
</dbReference>
<evidence type="ECO:0000256" key="5">
    <source>
        <dbReference type="ARBA" id="ARBA00022898"/>
    </source>
</evidence>
<dbReference type="OrthoDB" id="9802328at2"/>
<dbReference type="KEGG" id="asan:AWM72_05265"/>
<evidence type="ECO:0000313" key="8">
    <source>
        <dbReference type="EMBL" id="AMB94205.1"/>
    </source>
</evidence>
<feature type="domain" description="Aminotransferase class I/classII large" evidence="7">
    <location>
        <begin position="29"/>
        <end position="374"/>
    </location>
</feature>
<keyword evidence="3 6" id="KW-0032">Aminotransferase</keyword>
<dbReference type="PRINTS" id="PR00753">
    <property type="entry name" value="ACCSYNTHASE"/>
</dbReference>
<dbReference type="InterPro" id="IPR004839">
    <property type="entry name" value="Aminotransferase_I/II_large"/>
</dbReference>
<protein>
    <recommendedName>
        <fullName evidence="6">Aminotransferase</fullName>
        <ecNumber evidence="6">2.6.1.-</ecNumber>
    </recommendedName>
</protein>
<dbReference type="GO" id="GO:0006520">
    <property type="term" value="P:amino acid metabolic process"/>
    <property type="evidence" value="ECO:0007669"/>
    <property type="project" value="InterPro"/>
</dbReference>
<reference evidence="10" key="2">
    <citation type="submission" date="2016-01" db="EMBL/GenBank/DDBJ databases">
        <title>Six Aerococcus type strain genome sequencing and assembly using PacBio and Illumina Hiseq.</title>
        <authorList>
            <person name="Carkaci D."/>
            <person name="Dargis R."/>
            <person name="Nielsen X.C."/>
            <person name="Skovgaard O."/>
            <person name="Fuursted K."/>
            <person name="Christensen J.J."/>
        </authorList>
    </citation>
    <scope>NUCLEOTIDE SEQUENCE [LARGE SCALE GENOMIC DNA]</scope>
    <source>
        <strain evidence="10">CCUG43001</strain>
    </source>
</reference>
<dbReference type="InterPro" id="IPR004838">
    <property type="entry name" value="NHTrfase_class1_PyrdxlP-BS"/>
</dbReference>
<dbReference type="Gene3D" id="3.40.640.10">
    <property type="entry name" value="Type I PLP-dependent aspartate aminotransferase-like (Major domain)"/>
    <property type="match status" value="1"/>
</dbReference>
<proteinExistence type="inferred from homology"/>
<dbReference type="Proteomes" id="UP000069912">
    <property type="component" value="Chromosome"/>
</dbReference>
<dbReference type="PANTHER" id="PTHR46383:SF3">
    <property type="entry name" value="ASPARTATE AMINOTRANSFERASE-RELATED"/>
    <property type="match status" value="1"/>
</dbReference>
<name>A0A0X8FBB8_9LACT</name>
<evidence type="ECO:0000313" key="9">
    <source>
        <dbReference type="EMBL" id="PKZ22381.1"/>
    </source>
</evidence>
<dbReference type="InterPro" id="IPR015422">
    <property type="entry name" value="PyrdxlP-dep_Trfase_small"/>
</dbReference>
<evidence type="ECO:0000313" key="10">
    <source>
        <dbReference type="Proteomes" id="UP000069912"/>
    </source>
</evidence>
<dbReference type="GeneID" id="92903473"/>
<comment type="similarity">
    <text evidence="2 6">Belongs to the class-I pyridoxal-phosphate-dependent aminotransferase family.</text>
</comment>
<dbReference type="InterPro" id="IPR015421">
    <property type="entry name" value="PyrdxlP-dep_Trfase_major"/>
</dbReference>
<keyword evidence="4 6" id="KW-0808">Transferase</keyword>
<dbReference type="EMBL" id="PKGY01000002">
    <property type="protein sequence ID" value="PKZ22381.1"/>
    <property type="molecule type" value="Genomic_DNA"/>
</dbReference>
<keyword evidence="10" id="KW-1185">Reference proteome</keyword>
<organism evidence="8 10">
    <name type="scientific">Aerococcus sanguinicola</name>
    <dbReference type="NCBI Taxonomy" id="119206"/>
    <lineage>
        <taxon>Bacteria</taxon>
        <taxon>Bacillati</taxon>
        <taxon>Bacillota</taxon>
        <taxon>Bacilli</taxon>
        <taxon>Lactobacillales</taxon>
        <taxon>Aerococcaceae</taxon>
        <taxon>Aerococcus</taxon>
    </lineage>
</organism>
<dbReference type="Proteomes" id="UP000234239">
    <property type="component" value="Unassembled WGS sequence"/>
</dbReference>
<dbReference type="RefSeq" id="WP_067974342.1">
    <property type="nucleotide sequence ID" value="NZ_CAJHKM010000001.1"/>
</dbReference>
<keyword evidence="5" id="KW-0663">Pyridoxal phosphate</keyword>
<evidence type="ECO:0000259" key="7">
    <source>
        <dbReference type="Pfam" id="PF00155"/>
    </source>
</evidence>
<evidence type="ECO:0000313" key="11">
    <source>
        <dbReference type="Proteomes" id="UP000234239"/>
    </source>
</evidence>
<comment type="cofactor">
    <cofactor evidence="1 6">
        <name>pyridoxal 5'-phosphate</name>
        <dbReference type="ChEBI" id="CHEBI:597326"/>
    </cofactor>
</comment>
<sequence length="382" mass="42384">MYYNQRLNKPQPSAIRTIAQQVAETEGALNFTIGEPDLATDPRIQAAMTQAVQEGQTHYAPSTGIPELREDIAAYYERSHGMDLSAEQILITNGASEGIALATHCLLNEGDKVLIPSPFFPSYELCTDLAGGEVVAVDSSDNGFKLSPDMLRQALEDHPEIRLLILNYPNNPTGTTYSKAEIQALAEVIRAYDVLVLSDEIYADLVYDGDHYSIYQEIPDQTILMAGVSKTYAMTGFRIGFLHLPADYYSYFFTYHQALVTCVSTPDQYAALTAYRDCDDVVASNLAEFKRRRQVLIDRLSAMGMDFIQPDGAFYLFGKVHPAYGDDDFRFVEDLIAKAKVGVVPGSVFGPGGKGWYRLSYAASYEDLVEAMDRLEVFVKSL</sequence>
<evidence type="ECO:0000256" key="1">
    <source>
        <dbReference type="ARBA" id="ARBA00001933"/>
    </source>
</evidence>
<accession>A0A0X8FBB8</accession>
<dbReference type="SUPFAM" id="SSF53383">
    <property type="entry name" value="PLP-dependent transferases"/>
    <property type="match status" value="1"/>
</dbReference>
<dbReference type="Gene3D" id="3.90.1150.10">
    <property type="entry name" value="Aspartate Aminotransferase, domain 1"/>
    <property type="match status" value="1"/>
</dbReference>
<dbReference type="GO" id="GO:0008483">
    <property type="term" value="F:transaminase activity"/>
    <property type="evidence" value="ECO:0007669"/>
    <property type="project" value="UniProtKB-KW"/>
</dbReference>
<dbReference type="Pfam" id="PF00155">
    <property type="entry name" value="Aminotran_1_2"/>
    <property type="match status" value="1"/>
</dbReference>